<accession>A0A9P1H6G3</accession>
<dbReference type="GO" id="GO:0006406">
    <property type="term" value="P:mRNA export from nucleus"/>
    <property type="evidence" value="ECO:0007669"/>
    <property type="project" value="TreeGrafter"/>
</dbReference>
<evidence type="ECO:0000256" key="2">
    <source>
        <dbReference type="ARBA" id="ARBA00022816"/>
    </source>
</evidence>
<dbReference type="PANTHER" id="PTHR13003">
    <property type="entry name" value="NUP107-RELATED"/>
    <property type="match status" value="1"/>
</dbReference>
<sequence>MASTNPASGQSRQLLTDRPAIDYFANALDDCIDDRGTKAEKRARIFKLVDQYHSYAFERYSRLKTRTDILSASYDDSNASAEARDLALEASREAESWKQEAQVWNLLQNLLPVRYPAVDVTPSGPPFASSTKPTLWHSFVNGNPLAMERMSVLRWLHTISSEGPSIDEVVEDLHANADRGDIIAHGWIHTRSTIKLRKSVLAWPHVLDPSAKDISQSHVNSLKTP</sequence>
<evidence type="ECO:0000256" key="3">
    <source>
        <dbReference type="ARBA" id="ARBA00022927"/>
    </source>
</evidence>
<dbReference type="GO" id="GO:0006606">
    <property type="term" value="P:protein import into nucleus"/>
    <property type="evidence" value="ECO:0007669"/>
    <property type="project" value="TreeGrafter"/>
</dbReference>
<keyword evidence="7" id="KW-0472">Membrane</keyword>
<dbReference type="Proteomes" id="UP000838763">
    <property type="component" value="Unassembled WGS sequence"/>
</dbReference>
<evidence type="ECO:0000256" key="5">
    <source>
        <dbReference type="ARBA" id="ARBA00023132"/>
    </source>
</evidence>
<dbReference type="OrthoDB" id="3098at2759"/>
<dbReference type="InterPro" id="IPR007252">
    <property type="entry name" value="Nup84/Nup107"/>
</dbReference>
<proteinExistence type="inferred from homology"/>
<dbReference type="AlphaFoldDB" id="A0A9P1H6G3"/>
<reference evidence="8" key="1">
    <citation type="submission" date="2022-11" db="EMBL/GenBank/DDBJ databases">
        <authorList>
            <person name="Scott C."/>
            <person name="Bruce N."/>
        </authorList>
    </citation>
    <scope>NUCLEOTIDE SEQUENCE</scope>
</reference>
<dbReference type="EMBL" id="CALLCH030000016">
    <property type="protein sequence ID" value="CAI4217684.1"/>
    <property type="molecule type" value="Genomic_DNA"/>
</dbReference>
<dbReference type="PANTHER" id="PTHR13003:SF2">
    <property type="entry name" value="NUCLEAR PORE COMPLEX PROTEIN NUP107"/>
    <property type="match status" value="1"/>
</dbReference>
<evidence type="ECO:0000313" key="9">
    <source>
        <dbReference type="Proteomes" id="UP000838763"/>
    </source>
</evidence>
<comment type="similarity">
    <text evidence="7">Belongs to the nucleoporin Nup84/Nup107 family.</text>
</comment>
<keyword evidence="3" id="KW-0653">Protein transport</keyword>
<dbReference type="GO" id="GO:0031080">
    <property type="term" value="C:nuclear pore outer ring"/>
    <property type="evidence" value="ECO:0007669"/>
    <property type="project" value="TreeGrafter"/>
</dbReference>
<keyword evidence="5 7" id="KW-0906">Nuclear pore complex</keyword>
<dbReference type="GO" id="GO:0031965">
    <property type="term" value="C:nuclear membrane"/>
    <property type="evidence" value="ECO:0007669"/>
    <property type="project" value="UniProtKB-SubCell"/>
</dbReference>
<protein>
    <recommendedName>
        <fullName evidence="7">Nuclear pore complex protein</fullName>
    </recommendedName>
</protein>
<name>A0A9P1H6G3_9PEZI</name>
<comment type="caution">
    <text evidence="8">The sequence shown here is derived from an EMBL/GenBank/DDBJ whole genome shotgun (WGS) entry which is preliminary data.</text>
</comment>
<evidence type="ECO:0000256" key="7">
    <source>
        <dbReference type="RuleBase" id="RU365072"/>
    </source>
</evidence>
<evidence type="ECO:0000313" key="8">
    <source>
        <dbReference type="EMBL" id="CAI4217684.1"/>
    </source>
</evidence>
<comment type="subcellular location">
    <subcellularLocation>
        <location evidence="7">Nucleus</location>
        <location evidence="7">Nuclear pore complex</location>
    </subcellularLocation>
    <subcellularLocation>
        <location evidence="7">Nucleus membrane</location>
    </subcellularLocation>
</comment>
<evidence type="ECO:0000256" key="6">
    <source>
        <dbReference type="ARBA" id="ARBA00023242"/>
    </source>
</evidence>
<gene>
    <name evidence="8" type="ORF">PPNO1_LOCUS7287</name>
</gene>
<evidence type="ECO:0000256" key="4">
    <source>
        <dbReference type="ARBA" id="ARBA00023010"/>
    </source>
</evidence>
<comment type="subunit">
    <text evidence="7">Part of the nuclear pore complex (NPC).</text>
</comment>
<dbReference type="GO" id="GO:0017056">
    <property type="term" value="F:structural constituent of nuclear pore"/>
    <property type="evidence" value="ECO:0007669"/>
    <property type="project" value="UniProtKB-UniRule"/>
</dbReference>
<dbReference type="GO" id="GO:0000973">
    <property type="term" value="P:post-transcriptional tethering of RNA polymerase II gene DNA at nuclear periphery"/>
    <property type="evidence" value="ECO:0007669"/>
    <property type="project" value="TreeGrafter"/>
</dbReference>
<evidence type="ECO:0000256" key="1">
    <source>
        <dbReference type="ARBA" id="ARBA00022448"/>
    </source>
</evidence>
<keyword evidence="1 7" id="KW-0813">Transport</keyword>
<comment type="function">
    <text evidence="7">Functions as a component of the nuclear pore complex (NPC).</text>
</comment>
<keyword evidence="6 7" id="KW-0539">Nucleus</keyword>
<keyword evidence="9" id="KW-1185">Reference proteome</keyword>
<keyword evidence="2" id="KW-0509">mRNA transport</keyword>
<keyword evidence="4 7" id="KW-0811">Translocation</keyword>
<organism evidence="8 9">
    <name type="scientific">Parascedosporium putredinis</name>
    <dbReference type="NCBI Taxonomy" id="1442378"/>
    <lineage>
        <taxon>Eukaryota</taxon>
        <taxon>Fungi</taxon>
        <taxon>Dikarya</taxon>
        <taxon>Ascomycota</taxon>
        <taxon>Pezizomycotina</taxon>
        <taxon>Sordariomycetes</taxon>
        <taxon>Hypocreomycetidae</taxon>
        <taxon>Microascales</taxon>
        <taxon>Microascaceae</taxon>
        <taxon>Parascedosporium</taxon>
    </lineage>
</organism>
<dbReference type="Pfam" id="PF04121">
    <property type="entry name" value="Nup84_Nup100"/>
    <property type="match status" value="1"/>
</dbReference>